<evidence type="ECO:0000256" key="5">
    <source>
        <dbReference type="ARBA" id="ARBA00023157"/>
    </source>
</evidence>
<evidence type="ECO:0000256" key="1">
    <source>
        <dbReference type="ARBA" id="ARBA00004141"/>
    </source>
</evidence>
<keyword evidence="11" id="KW-1185">Reference proteome</keyword>
<evidence type="ECO:0000259" key="9">
    <source>
        <dbReference type="PROSITE" id="PS50261"/>
    </source>
</evidence>
<evidence type="ECO:0000259" key="8">
    <source>
        <dbReference type="PROSITE" id="PS50221"/>
    </source>
</evidence>
<evidence type="ECO:0000256" key="2">
    <source>
        <dbReference type="ARBA" id="ARBA00022692"/>
    </source>
</evidence>
<dbReference type="InterPro" id="IPR000832">
    <property type="entry name" value="GPCR_2_secretin-like"/>
</dbReference>
<keyword evidence="3 6" id="KW-1133">Transmembrane helix</keyword>
<dbReference type="GO" id="GO:0007166">
    <property type="term" value="P:cell surface receptor signaling pathway"/>
    <property type="evidence" value="ECO:0007669"/>
    <property type="project" value="InterPro"/>
</dbReference>
<feature type="transmembrane region" description="Helical" evidence="6">
    <location>
        <begin position="460"/>
        <end position="481"/>
    </location>
</feature>
<dbReference type="GO" id="GO:0007189">
    <property type="term" value="P:adenylate cyclase-activating G protein-coupled receptor signaling pathway"/>
    <property type="evidence" value="ECO:0007669"/>
    <property type="project" value="TreeGrafter"/>
</dbReference>
<accession>A0A7J5ZZX0</accession>
<feature type="domain" description="G-protein coupled receptors family 2 profile 2" evidence="9">
    <location>
        <begin position="424"/>
        <end position="553"/>
    </location>
</feature>
<comment type="caution">
    <text evidence="10">The sequence shown here is derived from an EMBL/GenBank/DDBJ whole genome shotgun (WGS) entry which is preliminary data.</text>
</comment>
<dbReference type="PROSITE" id="PS50261">
    <property type="entry name" value="G_PROTEIN_RECEP_F2_4"/>
    <property type="match status" value="1"/>
</dbReference>
<dbReference type="Proteomes" id="UP000593565">
    <property type="component" value="Unassembled WGS sequence"/>
</dbReference>
<keyword evidence="7" id="KW-0732">Signal</keyword>
<feature type="transmembrane region" description="Helical" evidence="6">
    <location>
        <begin position="493"/>
        <end position="520"/>
    </location>
</feature>
<feature type="transmembrane region" description="Helical" evidence="6">
    <location>
        <begin position="541"/>
        <end position="562"/>
    </location>
</feature>
<evidence type="ECO:0000256" key="3">
    <source>
        <dbReference type="ARBA" id="ARBA00022989"/>
    </source>
</evidence>
<dbReference type="InterPro" id="IPR057244">
    <property type="entry name" value="GAIN_B"/>
</dbReference>
<dbReference type="SMART" id="SM00303">
    <property type="entry name" value="GPS"/>
    <property type="match status" value="1"/>
</dbReference>
<dbReference type="PANTHER" id="PTHR12011:SF469">
    <property type="entry name" value="ADHESION G PROTEIN-COUPLED RECEPTOR E1-RELATED"/>
    <property type="match status" value="1"/>
</dbReference>
<keyword evidence="2 6" id="KW-0812">Transmembrane</keyword>
<reference evidence="10 11" key="1">
    <citation type="submission" date="2020-02" db="EMBL/GenBank/DDBJ databases">
        <title>A chromosome-scale genome assembly of the black bullhead catfish (Ameiurus melas).</title>
        <authorList>
            <person name="Wen M."/>
            <person name="Zham M."/>
            <person name="Cabau C."/>
            <person name="Klopp C."/>
            <person name="Donnadieu C."/>
            <person name="Roques C."/>
            <person name="Bouchez O."/>
            <person name="Lampietro C."/>
            <person name="Jouanno E."/>
            <person name="Herpin A."/>
            <person name="Louis A."/>
            <person name="Berthelot C."/>
            <person name="Parey E."/>
            <person name="Roest-Crollius H."/>
            <person name="Braasch I."/>
            <person name="Postlethwait J."/>
            <person name="Robinson-Rechavi M."/>
            <person name="Echchiki A."/>
            <person name="Begum T."/>
            <person name="Montfort J."/>
            <person name="Schartl M."/>
            <person name="Bobe J."/>
            <person name="Guiguen Y."/>
        </authorList>
    </citation>
    <scope>NUCLEOTIDE SEQUENCE [LARGE SCALE GENOMIC DNA]</scope>
    <source>
        <strain evidence="10">M_S1</strain>
        <tissue evidence="10">Blood</tissue>
    </source>
</reference>
<dbReference type="PROSITE" id="PS50221">
    <property type="entry name" value="GAIN_B"/>
    <property type="match status" value="1"/>
</dbReference>
<gene>
    <name evidence="10" type="ORF">AMELA_G00234910</name>
</gene>
<evidence type="ECO:0000313" key="10">
    <source>
        <dbReference type="EMBL" id="KAF4075481.1"/>
    </source>
</evidence>
<dbReference type="Pfam" id="PF00002">
    <property type="entry name" value="7tm_2"/>
    <property type="match status" value="1"/>
</dbReference>
<dbReference type="AlphaFoldDB" id="A0A7J5ZZX0"/>
<comment type="subcellular location">
    <subcellularLocation>
        <location evidence="1">Membrane</location>
        <topology evidence="1">Multi-pass membrane protein</topology>
    </subcellularLocation>
</comment>
<proteinExistence type="predicted"/>
<sequence>MSCFWSWIAMILLTVHANVGTAQDPYCKSYTNKSEPWRNVGFCSTFCNNTDINLKEGWYRFVGVGGDQVVTSCAHAQNYATGNITDYNLFTCNSNFNYTDYITCNEGFTVYRLRPTQRTYATRHSSCSNSSSCGEKAQCGTVYGSCVCEPGLKVSTNTTLGNTYGCAVLKMDSGCQNTDCVQKFLDNLDELLNNTDAPLPQKTVELYLSAMMNINTTAITGQNSTDDKLLEYGNKFLAVTEKLMSALVVPTETNSTTSISVKDMEAQIFSVGMNTTLKEIPPLNADGSSLNIDLIGISQNNKGSASVIFASYASMGGILKPTFYKATTNTIKTMMSTVVSATLSKTADTSLTKQVNFTLKHNLELKSKGNVSCVYWNNTEWVEHGCEITTNSSNFTVCSCTHLSTFALIMQTNPDNFNPEDPNMELFNTVAVSVGLVFLILTILTLAVCQRGQKVTNTALLNLCLSLFLAHLFFLLTQQYLETVKKTSKMCVVLAGLIHFLFLSAFVWMLIEAVLLYMFVKNLSRVTSKQHDVLNWKCMLVIGYIIPLSVVAITSGLYPDAYGRLYSKLDKSVSHLKQTRTLVFKTLLQFIILGCPWILGFFTQNDMIEIVFLFFNSQQGTFIFLVHCVLNQEIRQQYRKWWIALRHSSTYKSMAEDQKKATYSHSK</sequence>
<evidence type="ECO:0000313" key="11">
    <source>
        <dbReference type="Proteomes" id="UP000593565"/>
    </source>
</evidence>
<name>A0A7J5ZZX0_AMEME</name>
<dbReference type="EMBL" id="JAAGNN010000021">
    <property type="protein sequence ID" value="KAF4075481.1"/>
    <property type="molecule type" value="Genomic_DNA"/>
</dbReference>
<evidence type="ECO:0000256" key="7">
    <source>
        <dbReference type="SAM" id="SignalP"/>
    </source>
</evidence>
<evidence type="ECO:0000256" key="6">
    <source>
        <dbReference type="SAM" id="Phobius"/>
    </source>
</evidence>
<dbReference type="InterPro" id="IPR017981">
    <property type="entry name" value="GPCR_2-like_7TM"/>
</dbReference>
<protein>
    <submittedName>
        <fullName evidence="10">Uncharacterized protein</fullName>
    </submittedName>
</protein>
<keyword evidence="5" id="KW-1015">Disulfide bond</keyword>
<feature type="chain" id="PRO_5029852429" evidence="7">
    <location>
        <begin position="18"/>
        <end position="667"/>
    </location>
</feature>
<dbReference type="Gene3D" id="1.20.1070.10">
    <property type="entry name" value="Rhodopsin 7-helix transmembrane proteins"/>
    <property type="match status" value="2"/>
</dbReference>
<dbReference type="GO" id="GO:0005886">
    <property type="term" value="C:plasma membrane"/>
    <property type="evidence" value="ECO:0007669"/>
    <property type="project" value="TreeGrafter"/>
</dbReference>
<dbReference type="GO" id="GO:0004930">
    <property type="term" value="F:G protein-coupled receptor activity"/>
    <property type="evidence" value="ECO:0007669"/>
    <property type="project" value="InterPro"/>
</dbReference>
<evidence type="ECO:0000256" key="4">
    <source>
        <dbReference type="ARBA" id="ARBA00023136"/>
    </source>
</evidence>
<dbReference type="Gene3D" id="2.60.220.50">
    <property type="match status" value="1"/>
</dbReference>
<dbReference type="InterPro" id="IPR000203">
    <property type="entry name" value="GPS"/>
</dbReference>
<dbReference type="Pfam" id="PF01825">
    <property type="entry name" value="GPS"/>
    <property type="match status" value="1"/>
</dbReference>
<feature type="transmembrane region" description="Helical" evidence="6">
    <location>
        <begin position="426"/>
        <end position="448"/>
    </location>
</feature>
<keyword evidence="4 6" id="KW-0472">Membrane</keyword>
<organism evidence="10 11">
    <name type="scientific">Ameiurus melas</name>
    <name type="common">Black bullhead</name>
    <name type="synonym">Silurus melas</name>
    <dbReference type="NCBI Taxonomy" id="219545"/>
    <lineage>
        <taxon>Eukaryota</taxon>
        <taxon>Metazoa</taxon>
        <taxon>Chordata</taxon>
        <taxon>Craniata</taxon>
        <taxon>Vertebrata</taxon>
        <taxon>Euteleostomi</taxon>
        <taxon>Actinopterygii</taxon>
        <taxon>Neopterygii</taxon>
        <taxon>Teleostei</taxon>
        <taxon>Ostariophysi</taxon>
        <taxon>Siluriformes</taxon>
        <taxon>Ictaluridae</taxon>
        <taxon>Ameiurus</taxon>
    </lineage>
</organism>
<dbReference type="InterPro" id="IPR046338">
    <property type="entry name" value="GAIN_dom_sf"/>
</dbReference>
<dbReference type="PANTHER" id="PTHR12011">
    <property type="entry name" value="ADHESION G-PROTEIN COUPLED RECEPTOR"/>
    <property type="match status" value="1"/>
</dbReference>
<feature type="domain" description="GAIN-B" evidence="8">
    <location>
        <begin position="267"/>
        <end position="416"/>
    </location>
</feature>
<feature type="signal peptide" evidence="7">
    <location>
        <begin position="1"/>
        <end position="17"/>
    </location>
</feature>